<sequence>MEVIILLGLLLLYFKMGRLEKRLKGRKLGEEEGMKMSKILQSLVNQSCRMTFDEEWYGDAVLPVGATLVTVLEVDEQWIKISYQDKKKGEVTKIVRIERVEGIELLKE</sequence>
<evidence type="ECO:0000313" key="1">
    <source>
        <dbReference type="EMBL" id="BEH90581.1"/>
    </source>
</evidence>
<dbReference type="EMBL" id="AP028127">
    <property type="protein sequence ID" value="BEH90581.1"/>
    <property type="molecule type" value="Genomic_DNA"/>
</dbReference>
<proteinExistence type="predicted"/>
<accession>A0ABM8IH72</accession>
<gene>
    <name evidence="1" type="ORF">T23_06830</name>
</gene>
<protein>
    <submittedName>
        <fullName evidence="1">Uncharacterized protein</fullName>
    </submittedName>
</protein>
<dbReference type="Proteomes" id="UP001432099">
    <property type="component" value="Chromosome"/>
</dbReference>
<name>A0ABM8IH72_9FIRM</name>
<organism evidence="1 2">
    <name type="scientific">Turicibacter faecis</name>
    <dbReference type="NCBI Taxonomy" id="2963365"/>
    <lineage>
        <taxon>Bacteria</taxon>
        <taxon>Bacillati</taxon>
        <taxon>Bacillota</taxon>
        <taxon>Erysipelotrichia</taxon>
        <taxon>Erysipelotrichales</taxon>
        <taxon>Turicibacteraceae</taxon>
        <taxon>Turicibacter</taxon>
    </lineage>
</organism>
<keyword evidence="2" id="KW-1185">Reference proteome</keyword>
<evidence type="ECO:0000313" key="2">
    <source>
        <dbReference type="Proteomes" id="UP001432099"/>
    </source>
</evidence>
<reference evidence="1" key="1">
    <citation type="journal article" date="2024" name="Int. J. Syst. Evol. Microbiol.">
        <title>Turicibacter faecis sp. nov., isolated from faeces of heart failure mouse model.</title>
        <authorList>
            <person name="Imamura Y."/>
            <person name="Motooka D."/>
            <person name="Nakajima Y."/>
            <person name="Ito S."/>
            <person name="Kitakaze M."/>
            <person name="Iida T."/>
            <person name="Nakamura S."/>
        </authorList>
    </citation>
    <scope>NUCLEOTIDE SEQUENCE</scope>
    <source>
        <strain evidence="1">TC023</strain>
    </source>
</reference>